<dbReference type="Proteomes" id="UP000028984">
    <property type="component" value="Unassembled WGS sequence"/>
</dbReference>
<evidence type="ECO:0000313" key="1">
    <source>
        <dbReference type="EMBL" id="KFI88073.1"/>
    </source>
</evidence>
<dbReference type="AlphaFoldDB" id="A0A087CXS3"/>
<evidence type="ECO:0000313" key="2">
    <source>
        <dbReference type="Proteomes" id="UP000028984"/>
    </source>
</evidence>
<accession>A0A087CXS3</accession>
<gene>
    <name evidence="1" type="ORF">BREU_0861</name>
</gene>
<protein>
    <submittedName>
        <fullName evidence="1">Uncharacterized protein</fullName>
    </submittedName>
</protein>
<keyword evidence="2" id="KW-1185">Reference proteome</keyword>
<reference evidence="1 2" key="1">
    <citation type="submission" date="2014-03" db="EMBL/GenBank/DDBJ databases">
        <title>Genomics of Bifidobacteria.</title>
        <authorList>
            <person name="Ventura M."/>
            <person name="Milani C."/>
            <person name="Lugli G.A."/>
        </authorList>
    </citation>
    <scope>NUCLEOTIDE SEQUENCE [LARGE SCALE GENOMIC DNA]</scope>
    <source>
        <strain evidence="1 2">DSM 23975</strain>
    </source>
</reference>
<dbReference type="EMBL" id="JGZK01000002">
    <property type="protein sequence ID" value="KFI88073.1"/>
    <property type="molecule type" value="Genomic_DNA"/>
</dbReference>
<sequence length="271" mass="31425">MTNVPHIDNLVCVTDKGRRKQIRSEARACHHEVWHHATSAHREQIERRMHELDERVEAKAREQYRQRVIYPRDECYQLDGATYISAEAFEGILGKEQTHYMLWKNIGVDDRTAAYWESPDVMNYLLECSIDDGDGGECCFTDAQSIDYARSCAFTPAEMLLRQDADKCVEHAADDGLNYALCGHPDVDVIECAGYAVFLSSRNPSRAVRAEYRGDTWIMQAFERYRPWGIPVRFDWRDAPREQFDSDYRCRFLAARSAFDCAVTWVDAEAW</sequence>
<organism evidence="1 2">
    <name type="scientific">Bifidobacterium reuteri DSM 23975</name>
    <dbReference type="NCBI Taxonomy" id="1437610"/>
    <lineage>
        <taxon>Bacteria</taxon>
        <taxon>Bacillati</taxon>
        <taxon>Actinomycetota</taxon>
        <taxon>Actinomycetes</taxon>
        <taxon>Bifidobacteriales</taxon>
        <taxon>Bifidobacteriaceae</taxon>
        <taxon>Bifidobacterium</taxon>
    </lineage>
</organism>
<name>A0A087CXS3_9BIFI</name>
<comment type="caution">
    <text evidence="1">The sequence shown here is derived from an EMBL/GenBank/DDBJ whole genome shotgun (WGS) entry which is preliminary data.</text>
</comment>
<proteinExistence type="predicted"/>